<dbReference type="GO" id="GO:0016020">
    <property type="term" value="C:membrane"/>
    <property type="evidence" value="ECO:0007669"/>
    <property type="project" value="UniProtKB-SubCell"/>
</dbReference>
<feature type="transmembrane region" description="Helical" evidence="5">
    <location>
        <begin position="12"/>
        <end position="31"/>
    </location>
</feature>
<dbReference type="InterPro" id="IPR022764">
    <property type="entry name" value="Peptidase_S54_rhomboid_dom"/>
</dbReference>
<keyword evidence="2 5" id="KW-0812">Transmembrane</keyword>
<evidence type="ECO:0000313" key="8">
    <source>
        <dbReference type="EMBL" id="CAI2765483.1"/>
    </source>
</evidence>
<evidence type="ECO:0000313" key="7">
    <source>
        <dbReference type="EMBL" id="CAA9200560.1"/>
    </source>
</evidence>
<reference evidence="7 9" key="1">
    <citation type="submission" date="2020-02" db="EMBL/GenBank/DDBJ databases">
        <authorList>
            <person name="Criscuolo A."/>
        </authorList>
    </citation>
    <scope>NUCLEOTIDE SEQUENCE [LARGE SCALE GENOMIC DNA]</scope>
    <source>
        <strain evidence="7">CECT7796</strain>
    </source>
</reference>
<reference evidence="8" key="2">
    <citation type="submission" date="2022-09" db="EMBL/GenBank/DDBJ databases">
        <authorList>
            <person name="Duchaud E."/>
        </authorList>
    </citation>
    <scope>NUCLEOTIDE SEQUENCE</scope>
    <source>
        <strain evidence="8">TRV642</strain>
    </source>
</reference>
<evidence type="ECO:0000256" key="5">
    <source>
        <dbReference type="SAM" id="Phobius"/>
    </source>
</evidence>
<evidence type="ECO:0000256" key="3">
    <source>
        <dbReference type="ARBA" id="ARBA00022989"/>
    </source>
</evidence>
<dbReference type="KEGG" id="fcs:TRV642_0410"/>
<feature type="transmembrane region" description="Helical" evidence="5">
    <location>
        <begin position="66"/>
        <end position="84"/>
    </location>
</feature>
<evidence type="ECO:0000313" key="9">
    <source>
        <dbReference type="Proteomes" id="UP000474567"/>
    </source>
</evidence>
<comment type="subcellular location">
    <subcellularLocation>
        <location evidence="1">Membrane</location>
        <topology evidence="1">Multi-pass membrane protein</topology>
    </subcellularLocation>
</comment>
<dbReference type="SUPFAM" id="SSF144091">
    <property type="entry name" value="Rhomboid-like"/>
    <property type="match status" value="1"/>
</dbReference>
<evidence type="ECO:0000259" key="6">
    <source>
        <dbReference type="Pfam" id="PF01694"/>
    </source>
</evidence>
<keyword evidence="3 5" id="KW-1133">Transmembrane helix</keyword>
<keyword evidence="9" id="KW-1185">Reference proteome</keyword>
<feature type="transmembrane region" description="Helical" evidence="5">
    <location>
        <begin position="138"/>
        <end position="157"/>
    </location>
</feature>
<sequence>MNDNHFKFTTSVIGLPVFFVLFLWIVYWVQIRFDFDFYQYGIYPRDFLGLQGVLFSPFIHENLSHLYNNSIPLLVLLAALQFFYPKQSFAVIAYGILFSGFITWIIGRENFHIGASGLIYVLVSFIFFKGIQTGYYRLVALSLSVILLYGGMIWYVFPEVDKTISWEGHLAGFITGFAMSLMYKTPEYAKPIVYEWQKPDFNPEEDPFMKHFDENGNFVNTEIVEDEQEVLVTYFNSDVSVNYILTKSEVEEDR</sequence>
<evidence type="ECO:0000313" key="10">
    <source>
        <dbReference type="Proteomes" id="UP001152749"/>
    </source>
</evidence>
<dbReference type="Pfam" id="PF01694">
    <property type="entry name" value="Rhomboid"/>
    <property type="match status" value="1"/>
</dbReference>
<organism evidence="8 10">
    <name type="scientific">Flavobacterium collinsii</name>
    <dbReference type="NCBI Taxonomy" id="1114861"/>
    <lineage>
        <taxon>Bacteria</taxon>
        <taxon>Pseudomonadati</taxon>
        <taxon>Bacteroidota</taxon>
        <taxon>Flavobacteriia</taxon>
        <taxon>Flavobacteriales</taxon>
        <taxon>Flavobacteriaceae</taxon>
        <taxon>Flavobacterium</taxon>
    </lineage>
</organism>
<feature type="domain" description="Peptidase S54 rhomboid" evidence="6">
    <location>
        <begin position="53"/>
        <end position="183"/>
    </location>
</feature>
<accession>A0A9W4TDZ3</accession>
<proteinExistence type="predicted"/>
<evidence type="ECO:0000256" key="4">
    <source>
        <dbReference type="ARBA" id="ARBA00023136"/>
    </source>
</evidence>
<dbReference type="EMBL" id="CADCST010000102">
    <property type="protein sequence ID" value="CAA9200560.1"/>
    <property type="molecule type" value="Genomic_DNA"/>
</dbReference>
<gene>
    <name evidence="7" type="ORF">FLACOL7796_03325</name>
    <name evidence="8" type="ORF">TRV642_0410</name>
</gene>
<dbReference type="InterPro" id="IPR035952">
    <property type="entry name" value="Rhomboid-like_sf"/>
</dbReference>
<evidence type="ECO:0000256" key="2">
    <source>
        <dbReference type="ARBA" id="ARBA00022692"/>
    </source>
</evidence>
<feature type="transmembrane region" description="Helical" evidence="5">
    <location>
        <begin position="91"/>
        <end position="107"/>
    </location>
</feature>
<dbReference type="EMBL" id="OX336425">
    <property type="protein sequence ID" value="CAI2765483.1"/>
    <property type="molecule type" value="Genomic_DNA"/>
</dbReference>
<dbReference type="RefSeq" id="WP_173967226.1">
    <property type="nucleotide sequence ID" value="NZ_CADCST010000102.1"/>
</dbReference>
<protein>
    <submittedName>
        <fullName evidence="8">Rhomboid domain-containing protein</fullName>
    </submittedName>
</protein>
<evidence type="ECO:0000256" key="1">
    <source>
        <dbReference type="ARBA" id="ARBA00004141"/>
    </source>
</evidence>
<dbReference type="Proteomes" id="UP001152749">
    <property type="component" value="Chromosome"/>
</dbReference>
<feature type="transmembrane region" description="Helical" evidence="5">
    <location>
        <begin position="113"/>
        <end position="131"/>
    </location>
</feature>
<keyword evidence="4 5" id="KW-0472">Membrane</keyword>
<dbReference type="Proteomes" id="UP000474567">
    <property type="component" value="Unassembled WGS sequence"/>
</dbReference>
<dbReference type="Gene3D" id="1.20.1540.10">
    <property type="entry name" value="Rhomboid-like"/>
    <property type="match status" value="1"/>
</dbReference>
<dbReference type="AlphaFoldDB" id="A0A9W4TDZ3"/>
<name>A0A9W4TDZ3_9FLAO</name>
<dbReference type="GO" id="GO:0004252">
    <property type="term" value="F:serine-type endopeptidase activity"/>
    <property type="evidence" value="ECO:0007669"/>
    <property type="project" value="InterPro"/>
</dbReference>